<name>A0A084XZI7_9PROT</name>
<evidence type="ECO:0008006" key="4">
    <source>
        <dbReference type="Google" id="ProtNLM"/>
    </source>
</evidence>
<keyword evidence="1" id="KW-0732">Signal</keyword>
<evidence type="ECO:0000313" key="2">
    <source>
        <dbReference type="EMBL" id="KFB67881.1"/>
    </source>
</evidence>
<evidence type="ECO:0000313" key="3">
    <source>
        <dbReference type="Proteomes" id="UP000019812"/>
    </source>
</evidence>
<protein>
    <recommendedName>
        <fullName evidence="4">DUF4124 domain-containing protein</fullName>
    </recommendedName>
</protein>
<organism evidence="2 3">
    <name type="scientific">Candidatus Accumulibacter vicinus</name>
    <dbReference type="NCBI Taxonomy" id="2954382"/>
    <lineage>
        <taxon>Bacteria</taxon>
        <taxon>Pseudomonadati</taxon>
        <taxon>Pseudomonadota</taxon>
        <taxon>Betaproteobacteria</taxon>
        <taxon>Candidatus Accumulibacter</taxon>
    </lineage>
</organism>
<dbReference type="AlphaFoldDB" id="A0A084XZI7"/>
<sequence length="48" mass="5239">MKKTLVSLMALTVYLMALPARSAQIYECVAIGGGEFYSTGRCSEHKGR</sequence>
<proteinExistence type="predicted"/>
<accession>A0A084XZI7</accession>
<feature type="chain" id="PRO_5001785383" description="DUF4124 domain-containing protein" evidence="1">
    <location>
        <begin position="23"/>
        <end position="48"/>
    </location>
</feature>
<dbReference type="EMBL" id="JDSS02000024">
    <property type="protein sequence ID" value="KFB67881.1"/>
    <property type="molecule type" value="Genomic_DNA"/>
</dbReference>
<gene>
    <name evidence="2" type="ORF">CAPSK01_002469</name>
</gene>
<feature type="signal peptide" evidence="1">
    <location>
        <begin position="1"/>
        <end position="22"/>
    </location>
</feature>
<comment type="caution">
    <text evidence="2">The sequence shown here is derived from an EMBL/GenBank/DDBJ whole genome shotgun (WGS) entry which is preliminary data.</text>
</comment>
<dbReference type="Proteomes" id="UP000019812">
    <property type="component" value="Unassembled WGS sequence"/>
</dbReference>
<dbReference type="STRING" id="1457154.CAPSK01_002469"/>
<evidence type="ECO:0000256" key="1">
    <source>
        <dbReference type="SAM" id="SignalP"/>
    </source>
</evidence>
<reference evidence="2 3" key="1">
    <citation type="submission" date="2014-07" db="EMBL/GenBank/DDBJ databases">
        <title>Expanding our view of genomic diversity in Candidatus Accumulibacter clades.</title>
        <authorList>
            <person name="Skennerton C.T."/>
            <person name="Barr J.J."/>
            <person name="Slater F.R."/>
            <person name="Bond P.L."/>
            <person name="Tyson G.W."/>
        </authorList>
    </citation>
    <scope>NUCLEOTIDE SEQUENCE [LARGE SCALE GENOMIC DNA]</scope>
    <source>
        <strain evidence="3">SK-01</strain>
    </source>
</reference>